<gene>
    <name evidence="1" type="ORF">METZ01_LOCUS274297</name>
</gene>
<organism evidence="1">
    <name type="scientific">marine metagenome</name>
    <dbReference type="NCBI Taxonomy" id="408172"/>
    <lineage>
        <taxon>unclassified sequences</taxon>
        <taxon>metagenomes</taxon>
        <taxon>ecological metagenomes</taxon>
    </lineage>
</organism>
<evidence type="ECO:0000313" key="1">
    <source>
        <dbReference type="EMBL" id="SVC21443.1"/>
    </source>
</evidence>
<proteinExistence type="predicted"/>
<accession>A0A382KD62</accession>
<protein>
    <submittedName>
        <fullName evidence="1">Uncharacterized protein</fullName>
    </submittedName>
</protein>
<reference evidence="1" key="1">
    <citation type="submission" date="2018-05" db="EMBL/GenBank/DDBJ databases">
        <authorList>
            <person name="Lanie J.A."/>
            <person name="Ng W.-L."/>
            <person name="Kazmierczak K.M."/>
            <person name="Andrzejewski T.M."/>
            <person name="Davidsen T.M."/>
            <person name="Wayne K.J."/>
            <person name="Tettelin H."/>
            <person name="Glass J.I."/>
            <person name="Rusch D."/>
            <person name="Podicherti R."/>
            <person name="Tsui H.-C.T."/>
            <person name="Winkler M.E."/>
        </authorList>
    </citation>
    <scope>NUCLEOTIDE SEQUENCE</scope>
</reference>
<feature type="non-terminal residue" evidence="1">
    <location>
        <position position="77"/>
    </location>
</feature>
<sequence>MDNPNKIIIENQLRKHYKPSLIGQIRSWFISRKCNHTGQDIIIDSNVKLLRFPKNISLGNGVILKEGTRICPTNINA</sequence>
<dbReference type="EMBL" id="UINC01079441">
    <property type="protein sequence ID" value="SVC21443.1"/>
    <property type="molecule type" value="Genomic_DNA"/>
</dbReference>
<name>A0A382KD62_9ZZZZ</name>
<dbReference type="AlphaFoldDB" id="A0A382KD62"/>